<feature type="domain" description="DUF5848" evidence="1">
    <location>
        <begin position="68"/>
        <end position="128"/>
    </location>
</feature>
<dbReference type="GeneID" id="36841777"/>
<proteinExistence type="predicted"/>
<name>A0A2U7UFW9_9VIRU</name>
<organism evidence="2">
    <name type="scientific">Pandoravirus macleodensis</name>
    <dbReference type="NCBI Taxonomy" id="2107707"/>
    <lineage>
        <taxon>Viruses</taxon>
        <taxon>Pandoravirus</taxon>
    </lineage>
</organism>
<protein>
    <recommendedName>
        <fullName evidence="1">DUF5848 domain-containing protein</fullName>
    </recommendedName>
</protein>
<gene>
    <name evidence="2" type="ORF">pmac_cds_634</name>
</gene>
<dbReference type="KEGG" id="vg:36841777"/>
<evidence type="ECO:0000259" key="1">
    <source>
        <dbReference type="Pfam" id="PF19166"/>
    </source>
</evidence>
<dbReference type="RefSeq" id="YP_009481318.1">
    <property type="nucleotide sequence ID" value="NC_037665.1"/>
</dbReference>
<dbReference type="Pfam" id="PF19166">
    <property type="entry name" value="DUF5848"/>
    <property type="match status" value="1"/>
</dbReference>
<dbReference type="InterPro" id="IPR043884">
    <property type="entry name" value="DUF5848"/>
</dbReference>
<dbReference type="EMBL" id="MG011691">
    <property type="protein sequence ID" value="AVK77322.1"/>
    <property type="molecule type" value="Genomic_DNA"/>
</dbReference>
<dbReference type="Proteomes" id="UP000249758">
    <property type="component" value="Segment"/>
</dbReference>
<accession>A0A2U7UFW9</accession>
<reference evidence="2" key="1">
    <citation type="journal article" date="2018" name="Nat. Commun.">
        <title>Diversity and evolution of the emerging Pandoraviridae family.</title>
        <authorList>
            <person name="Legendre M."/>
            <person name="Fabre E."/>
            <person name="Poirot O."/>
            <person name="Jeudy S."/>
            <person name="Lartigue A."/>
            <person name="Alempic J.M."/>
            <person name="Beucher L."/>
            <person name="Philippe N."/>
            <person name="Bertaux L."/>
            <person name="Christo-Foroux E."/>
            <person name="Labadie K."/>
            <person name="Coute Y."/>
            <person name="Abergel C."/>
            <person name="Claverie J.M."/>
        </authorList>
    </citation>
    <scope>NUCLEOTIDE SEQUENCE [LARGE SCALE GENOMIC DNA]</scope>
    <source>
        <strain evidence="2">Macleodensis</strain>
    </source>
</reference>
<evidence type="ECO:0000313" key="2">
    <source>
        <dbReference type="EMBL" id="AVK77322.1"/>
    </source>
</evidence>
<sequence>MRWTTVPPSNMQGVAAHRFVPCPDQSALATLLFKTTTRRQIVAIDPFSPALLMERLRSTCLDGAGDVALLQALAKGAHITIKDPVSLCATLVAIYEPLWSRLAPIYKQFPVLYALLGRPPTPASIAQAVAVLAPDLDVDAEGDSVDAVWRVAAEADARRWANTSTKEWRARAGSSAFEGAYEAYTAMAPYETRRPTMVDLATLAPSYEAYDPYNIQQEQQQQQQYYLAATRNGRDNNHPIVALLLAGGRVLASMACRRAPDARGALECATDITRYPEAMPADASPYMRDLLNDDRALGALFEQIAVPVAFGGLYGPAGAVLRDLWEVAPVARSALLNNSRPGARWLVAELDKHRLATELETERGINQVMEHLDPLTRDTPTLALRSARALARGSASTVLLSNMTAPDEVKALIAAQRVAQTCGRAMTPDDMPYLVDAADALGLQGDLTLELLGPFQLCHDATDAAVRVLERHRAMAANN</sequence>